<keyword evidence="2" id="KW-0378">Hydrolase</keyword>
<dbReference type="Pfam" id="PF00328">
    <property type="entry name" value="His_Phos_2"/>
    <property type="match status" value="1"/>
</dbReference>
<gene>
    <name evidence="4" type="ORF">TAPDE_004076</name>
</gene>
<keyword evidence="3" id="KW-0812">Transmembrane</keyword>
<feature type="transmembrane region" description="Helical" evidence="3">
    <location>
        <begin position="7"/>
        <end position="27"/>
    </location>
</feature>
<dbReference type="Proteomes" id="UP000013776">
    <property type="component" value="Unassembled WGS sequence"/>
</dbReference>
<dbReference type="EMBL" id="CAHR02000174">
    <property type="protein sequence ID" value="CCG83757.1"/>
    <property type="molecule type" value="Genomic_DNA"/>
</dbReference>
<name>R4XDQ9_TAPDE</name>
<reference evidence="4 5" key="1">
    <citation type="journal article" date="2013" name="MBio">
        <title>Genome sequencing of the plant pathogen Taphrina deformans, the causal agent of peach leaf curl.</title>
        <authorList>
            <person name="Cisse O.H."/>
            <person name="Almeida J.M.G.C.F."/>
            <person name="Fonseca A."/>
            <person name="Kumar A.A."/>
            <person name="Salojaervi J."/>
            <person name="Overmyer K."/>
            <person name="Hauser P.M."/>
            <person name="Pagni M."/>
        </authorList>
    </citation>
    <scope>NUCLEOTIDE SEQUENCE [LARGE SCALE GENOMIC DNA]</scope>
    <source>
        <strain evidence="5">PYCC 5710 / ATCC 11124 / CBS 356.35 / IMI 108563 / JCM 9778 / NBRC 8474</strain>
    </source>
</reference>
<dbReference type="InterPro" id="IPR000560">
    <property type="entry name" value="His_Pase_clade-2"/>
</dbReference>
<proteinExistence type="inferred from homology"/>
<keyword evidence="5" id="KW-1185">Reference proteome</keyword>
<evidence type="ECO:0000256" key="2">
    <source>
        <dbReference type="ARBA" id="ARBA00022801"/>
    </source>
</evidence>
<dbReference type="GO" id="GO:0003993">
    <property type="term" value="F:acid phosphatase activity"/>
    <property type="evidence" value="ECO:0007669"/>
    <property type="project" value="TreeGrafter"/>
</dbReference>
<dbReference type="AlphaFoldDB" id="R4XDQ9"/>
<evidence type="ECO:0000313" key="5">
    <source>
        <dbReference type="Proteomes" id="UP000013776"/>
    </source>
</evidence>
<keyword evidence="3" id="KW-1133">Transmembrane helix</keyword>
<evidence type="ECO:0000256" key="3">
    <source>
        <dbReference type="SAM" id="Phobius"/>
    </source>
</evidence>
<dbReference type="InterPro" id="IPR033379">
    <property type="entry name" value="Acid_Pase_AS"/>
</dbReference>
<comment type="similarity">
    <text evidence="1">Belongs to the histidine acid phosphatase family.</text>
</comment>
<dbReference type="STRING" id="1097556.R4XDQ9"/>
<dbReference type="PANTHER" id="PTHR20963:SF43">
    <property type="entry name" value="PUTATIVE (AFU_ORTHOLOGUE AFUA_7G01240)-RELATED"/>
    <property type="match status" value="1"/>
</dbReference>
<accession>R4XDQ9</accession>
<sequence length="528" mass="59040">MIPWQSIITGVAVALLVSYLVLVNTLFELQAPFEPVRSRVQTSLTLDDFPIDVGFEGPTKIGKPSSLRNANPIDGATSPYVTNYTINGQKEGDNVQHLWGSLSPYFISDGFGVEESALPSTCKVKQAHILSRHGARYPTAGSFLLNFAAKLKAADYHASGALKFLNDWQYELGEAVLVPIGKQQLYDSGVLTSMQYGGLYNHLDIKNKLVFRTTSQKRMKESAIAFLEGFFGGQDWVNHANLEVIIEEGGYNNTLAPYMVCPNSNKQMFGSGNRKHWESLYLANKTAQFSELITGIEWTVRDTAALQLLCPYETVANGYSQFCELFDMREWHGFDYAESLWFEQNCAFGAPTGRAQGIGWVNELIRRLEKAPYEYATQSSENSTLDDSSKYFPLDQNLYVDFTHDSVISSVVAALDFTQFNRVMPRDGPIEGEDYYSTSKIHPFAARLAVEVIDCDGTDYVHFTLNQRTVPVNATKYGAGYRSGDGWAKLSDWLHGMSDRNELASWDRACFGEYPTDGKQFSDGRPDQ</sequence>
<evidence type="ECO:0000256" key="1">
    <source>
        <dbReference type="ARBA" id="ARBA00005375"/>
    </source>
</evidence>
<dbReference type="eggNOG" id="KOG1382">
    <property type="taxonomic scope" value="Eukaryota"/>
</dbReference>
<evidence type="ECO:0000313" key="4">
    <source>
        <dbReference type="EMBL" id="CCG83757.1"/>
    </source>
</evidence>
<evidence type="ECO:0008006" key="6">
    <source>
        <dbReference type="Google" id="ProtNLM"/>
    </source>
</evidence>
<dbReference type="PROSITE" id="PS00616">
    <property type="entry name" value="HIS_ACID_PHOSPHAT_1"/>
    <property type="match status" value="1"/>
</dbReference>
<dbReference type="CDD" id="cd07061">
    <property type="entry name" value="HP_HAP_like"/>
    <property type="match status" value="1"/>
</dbReference>
<protein>
    <recommendedName>
        <fullName evidence="6">3-phytase</fullName>
    </recommendedName>
</protein>
<dbReference type="OrthoDB" id="6509975at2759"/>
<organism evidence="4 5">
    <name type="scientific">Taphrina deformans (strain PYCC 5710 / ATCC 11124 / CBS 356.35 / IMI 108563 / JCM 9778 / NBRC 8474)</name>
    <name type="common">Peach leaf curl fungus</name>
    <name type="synonym">Lalaria deformans</name>
    <dbReference type="NCBI Taxonomy" id="1097556"/>
    <lineage>
        <taxon>Eukaryota</taxon>
        <taxon>Fungi</taxon>
        <taxon>Dikarya</taxon>
        <taxon>Ascomycota</taxon>
        <taxon>Taphrinomycotina</taxon>
        <taxon>Taphrinomycetes</taxon>
        <taxon>Taphrinales</taxon>
        <taxon>Taphrinaceae</taxon>
        <taxon>Taphrina</taxon>
    </lineage>
</organism>
<comment type="caution">
    <text evidence="4">The sequence shown here is derived from an EMBL/GenBank/DDBJ whole genome shotgun (WGS) entry which is preliminary data.</text>
</comment>
<dbReference type="InterPro" id="IPR029033">
    <property type="entry name" value="His_PPase_superfam"/>
</dbReference>
<dbReference type="PANTHER" id="PTHR20963">
    <property type="entry name" value="MULTIPLE INOSITOL POLYPHOSPHATE PHOSPHATASE-RELATED"/>
    <property type="match status" value="1"/>
</dbReference>
<dbReference type="Gene3D" id="3.40.50.1240">
    <property type="entry name" value="Phosphoglycerate mutase-like"/>
    <property type="match status" value="1"/>
</dbReference>
<keyword evidence="3" id="KW-0472">Membrane</keyword>
<dbReference type="SUPFAM" id="SSF53254">
    <property type="entry name" value="Phosphoglycerate mutase-like"/>
    <property type="match status" value="1"/>
</dbReference>